<feature type="repeat" description="PPR" evidence="2">
    <location>
        <begin position="373"/>
        <end position="407"/>
    </location>
</feature>
<evidence type="ECO:0000256" key="1">
    <source>
        <dbReference type="ARBA" id="ARBA00022737"/>
    </source>
</evidence>
<name>A0A2H5QQG2_CITUN</name>
<proteinExistence type="predicted"/>
<reference evidence="3 4" key="1">
    <citation type="journal article" date="2017" name="Front. Genet.">
        <title>Draft sequencing of the heterozygous diploid genome of Satsuma (Citrus unshiu Marc.) using a hybrid assembly approach.</title>
        <authorList>
            <person name="Shimizu T."/>
            <person name="Tanizawa Y."/>
            <person name="Mochizuki T."/>
            <person name="Nagasaki H."/>
            <person name="Yoshioka T."/>
            <person name="Toyoda A."/>
            <person name="Fujiyama A."/>
            <person name="Kaminuma E."/>
            <person name="Nakamura Y."/>
        </authorList>
    </citation>
    <scope>NUCLEOTIDE SEQUENCE [LARGE SCALE GENOMIC DNA]</scope>
    <source>
        <strain evidence="4">cv. Miyagawa wase</strain>
    </source>
</reference>
<dbReference type="PANTHER" id="PTHR47942:SF16">
    <property type="entry name" value="PENTATRICOPEPTIDE REPEAT DOMAIN CONTAINING PROTEIN-RELATED"/>
    <property type="match status" value="1"/>
</dbReference>
<keyword evidence="1" id="KW-0677">Repeat</keyword>
<feature type="repeat" description="PPR" evidence="2">
    <location>
        <begin position="408"/>
        <end position="442"/>
    </location>
</feature>
<feature type="repeat" description="PPR" evidence="2">
    <location>
        <begin position="478"/>
        <end position="512"/>
    </location>
</feature>
<sequence length="655" mass="73557">MATRTQFRCLFSSETVSKVKLSSLFKSPRQIAAVSSPETQLNEFLHENCKLGIINLNEARYFFGYMTHMQPSPPISSFNLLFGAVAKNRHYDAVISFYRKLVSIGLLPDFVTLNILINCFGNKERGLCVENRIKEATWLFKNMIAFGVRPDVITYGTLINGFCRTGNLSVALRLHKKMVSGDDENGLISKPNIFSYSIIIDSLCKEGLVDKAKELFLEMKGQGINPDVVVCTTLIHGFCCAGNWEEVNGLFIEMLDLGPRPNLLTFNVMIDCLCKGGKINEANGLLELMIQRGLNPDRFTYNSLMDGYCLVGRIDTAREIFLSMHSKGQIISNGVRQTVITYNTLLSGLFQAGQAGYAQKLFDEMKLYNVEPDLSTYNILIDGLCKNNCVQEAVELFHMLEMNKFEFGIEIFNCLIDGLCKAGRLDNAWELFHKLPQKGLVPTVVTYSIMIHGLCRKGKLEKANDFLLYMEKNGCAPNVVTFNTLMHGFLQNNKTSKVVELLHKMAEPERNLMPDDTTFSIVVDLLAKDEKYRECSAVSKSSYRACLYGTIFQPSSLGSMIGCTVRLMPQPEMSDTLGDDGDGNAGPIILSACNDFLIINEYGCARNMYKRHASEVIKPIYTKYKGVRVTSSGDVPTRQCNENTYFLLFVQHIHR</sequence>
<dbReference type="InterPro" id="IPR051222">
    <property type="entry name" value="PPR/CCM1_RNA-binding"/>
</dbReference>
<dbReference type="EMBL" id="BDQV01000629">
    <property type="protein sequence ID" value="GAY66860.1"/>
    <property type="molecule type" value="Genomic_DNA"/>
</dbReference>
<dbReference type="PROSITE" id="PS51375">
    <property type="entry name" value="PPR"/>
    <property type="match status" value="10"/>
</dbReference>
<feature type="repeat" description="PPR" evidence="2">
    <location>
        <begin position="151"/>
        <end position="185"/>
    </location>
</feature>
<feature type="repeat" description="PPR" evidence="2">
    <location>
        <begin position="297"/>
        <end position="331"/>
    </location>
</feature>
<dbReference type="AlphaFoldDB" id="A0A2H5QQG2"/>
<dbReference type="NCBIfam" id="TIGR00756">
    <property type="entry name" value="PPR"/>
    <property type="match status" value="10"/>
</dbReference>
<gene>
    <name evidence="3" type="ORF">CUMW_252190</name>
</gene>
<organism evidence="3 4">
    <name type="scientific">Citrus unshiu</name>
    <name type="common">Satsuma mandarin</name>
    <name type="synonym">Citrus nobilis var. unshiu</name>
    <dbReference type="NCBI Taxonomy" id="55188"/>
    <lineage>
        <taxon>Eukaryota</taxon>
        <taxon>Viridiplantae</taxon>
        <taxon>Streptophyta</taxon>
        <taxon>Embryophyta</taxon>
        <taxon>Tracheophyta</taxon>
        <taxon>Spermatophyta</taxon>
        <taxon>Magnoliopsida</taxon>
        <taxon>eudicotyledons</taxon>
        <taxon>Gunneridae</taxon>
        <taxon>Pentapetalae</taxon>
        <taxon>rosids</taxon>
        <taxon>malvids</taxon>
        <taxon>Sapindales</taxon>
        <taxon>Rutaceae</taxon>
        <taxon>Aurantioideae</taxon>
        <taxon>Citrus</taxon>
    </lineage>
</organism>
<feature type="repeat" description="PPR" evidence="2">
    <location>
        <begin position="262"/>
        <end position="296"/>
    </location>
</feature>
<dbReference type="SUPFAM" id="SSF81901">
    <property type="entry name" value="HCP-like"/>
    <property type="match status" value="1"/>
</dbReference>
<keyword evidence="4" id="KW-1185">Reference proteome</keyword>
<dbReference type="PANTHER" id="PTHR47942">
    <property type="entry name" value="TETRATRICOPEPTIDE REPEAT (TPR)-LIKE SUPERFAMILY PROTEIN-RELATED"/>
    <property type="match status" value="1"/>
</dbReference>
<feature type="repeat" description="PPR" evidence="2">
    <location>
        <begin position="227"/>
        <end position="261"/>
    </location>
</feature>
<dbReference type="Proteomes" id="UP000236630">
    <property type="component" value="Unassembled WGS sequence"/>
</dbReference>
<dbReference type="Pfam" id="PF13041">
    <property type="entry name" value="PPR_2"/>
    <property type="match status" value="5"/>
</dbReference>
<evidence type="ECO:0000313" key="3">
    <source>
        <dbReference type="EMBL" id="GAY66860.1"/>
    </source>
</evidence>
<protein>
    <submittedName>
        <fullName evidence="3">Uncharacterized protein</fullName>
    </submittedName>
</protein>
<dbReference type="Pfam" id="PF12854">
    <property type="entry name" value="PPR_1"/>
    <property type="match status" value="1"/>
</dbReference>
<dbReference type="Gene3D" id="1.25.40.10">
    <property type="entry name" value="Tetratricopeptide repeat domain"/>
    <property type="match status" value="5"/>
</dbReference>
<feature type="repeat" description="PPR" evidence="2">
    <location>
        <begin position="192"/>
        <end position="226"/>
    </location>
</feature>
<evidence type="ECO:0000313" key="4">
    <source>
        <dbReference type="Proteomes" id="UP000236630"/>
    </source>
</evidence>
<accession>A0A2H5QQG2</accession>
<dbReference type="InterPro" id="IPR002885">
    <property type="entry name" value="PPR_rpt"/>
</dbReference>
<comment type="caution">
    <text evidence="3">The sequence shown here is derived from an EMBL/GenBank/DDBJ whole genome shotgun (WGS) entry which is preliminary data.</text>
</comment>
<evidence type="ECO:0000256" key="2">
    <source>
        <dbReference type="PROSITE-ProRule" id="PRU00708"/>
    </source>
</evidence>
<dbReference type="InterPro" id="IPR011990">
    <property type="entry name" value="TPR-like_helical_dom_sf"/>
</dbReference>
<feature type="repeat" description="PPR" evidence="2">
    <location>
        <begin position="338"/>
        <end position="372"/>
    </location>
</feature>
<feature type="repeat" description="PPR" evidence="2">
    <location>
        <begin position="443"/>
        <end position="477"/>
    </location>
</feature>